<keyword evidence="4" id="KW-0677">Repeat</keyword>
<dbReference type="InterPro" id="IPR014774">
    <property type="entry name" value="KaiC-like_dom"/>
</dbReference>
<dbReference type="PIRSF" id="PIRSF039117">
    <property type="entry name" value="KaiC"/>
    <property type="match status" value="1"/>
</dbReference>
<dbReference type="InterPro" id="IPR051347">
    <property type="entry name" value="Circadian_clock_KaiC-rel"/>
</dbReference>
<evidence type="ECO:0000313" key="11">
    <source>
        <dbReference type="Proteomes" id="UP000182719"/>
    </source>
</evidence>
<dbReference type="GO" id="GO:0003677">
    <property type="term" value="F:DNA binding"/>
    <property type="evidence" value="ECO:0007669"/>
    <property type="project" value="InterPro"/>
</dbReference>
<dbReference type="PANTHER" id="PTHR42926">
    <property type="match status" value="1"/>
</dbReference>
<feature type="region of interest" description="Disordered" evidence="7">
    <location>
        <begin position="1"/>
        <end position="24"/>
    </location>
</feature>
<dbReference type="InterPro" id="IPR003593">
    <property type="entry name" value="AAA+_ATPase"/>
</dbReference>
<evidence type="ECO:0000256" key="1">
    <source>
        <dbReference type="ARBA" id="ARBA00012513"/>
    </source>
</evidence>
<feature type="domain" description="KaiC" evidence="9">
    <location>
        <begin position="20"/>
        <end position="253"/>
    </location>
</feature>
<dbReference type="GO" id="GO:0005524">
    <property type="term" value="F:ATP binding"/>
    <property type="evidence" value="ECO:0007669"/>
    <property type="project" value="InterPro"/>
</dbReference>
<organism evidence="10 11">
    <name type="scientific">Stigmatella aurantiaca</name>
    <dbReference type="NCBI Taxonomy" id="41"/>
    <lineage>
        <taxon>Bacteria</taxon>
        <taxon>Pseudomonadati</taxon>
        <taxon>Myxococcota</taxon>
        <taxon>Myxococcia</taxon>
        <taxon>Myxococcales</taxon>
        <taxon>Cystobacterineae</taxon>
        <taxon>Archangiaceae</taxon>
        <taxon>Stigmatella</taxon>
    </lineage>
</organism>
<dbReference type="PROSITE" id="PS50162">
    <property type="entry name" value="RECA_2"/>
    <property type="match status" value="1"/>
</dbReference>
<proteinExistence type="predicted"/>
<evidence type="ECO:0000256" key="7">
    <source>
        <dbReference type="SAM" id="MobiDB-lite"/>
    </source>
</evidence>
<evidence type="ECO:0000256" key="4">
    <source>
        <dbReference type="ARBA" id="ARBA00022737"/>
    </source>
</evidence>
<reference evidence="11" key="1">
    <citation type="submission" date="2016-10" db="EMBL/GenBank/DDBJ databases">
        <authorList>
            <person name="Varghese N."/>
            <person name="Submissions S."/>
        </authorList>
    </citation>
    <scope>NUCLEOTIDE SEQUENCE [LARGE SCALE GENOMIC DNA]</scope>
    <source>
        <strain evidence="11">DSM 17044</strain>
    </source>
</reference>
<dbReference type="RefSeq" id="WP_083423054.1">
    <property type="nucleotide sequence ID" value="NZ_FOAP01000002.1"/>
</dbReference>
<protein>
    <recommendedName>
        <fullName evidence="1">non-specific serine/threonine protein kinase</fullName>
        <ecNumber evidence="1">2.7.11.1</ecNumber>
    </recommendedName>
</protein>
<dbReference type="PANTHER" id="PTHR42926:SF1">
    <property type="entry name" value="CIRCADIAN CLOCK OSCILLATOR PROTEIN KAIC 1"/>
    <property type="match status" value="1"/>
</dbReference>
<dbReference type="Proteomes" id="UP000182719">
    <property type="component" value="Unassembled WGS sequence"/>
</dbReference>
<accession>A0A1H7JXE9</accession>
<evidence type="ECO:0000256" key="2">
    <source>
        <dbReference type="ARBA" id="ARBA00022553"/>
    </source>
</evidence>
<dbReference type="EC" id="2.7.11.1" evidence="1"/>
<dbReference type="Pfam" id="PF06745">
    <property type="entry name" value="ATPase"/>
    <property type="match status" value="2"/>
</dbReference>
<gene>
    <name evidence="10" type="ORF">SAMN05444354_102331</name>
</gene>
<feature type="domain" description="KaiC" evidence="9">
    <location>
        <begin position="257"/>
        <end position="474"/>
    </location>
</feature>
<evidence type="ECO:0000256" key="6">
    <source>
        <dbReference type="ARBA" id="ARBA00022801"/>
    </source>
</evidence>
<dbReference type="GO" id="GO:0006281">
    <property type="term" value="P:DNA repair"/>
    <property type="evidence" value="ECO:0007669"/>
    <property type="project" value="InterPro"/>
</dbReference>
<dbReference type="InterPro" id="IPR020588">
    <property type="entry name" value="RecA_ATP-bd"/>
</dbReference>
<dbReference type="GO" id="GO:0004674">
    <property type="term" value="F:protein serine/threonine kinase activity"/>
    <property type="evidence" value="ECO:0007669"/>
    <property type="project" value="UniProtKB-EC"/>
</dbReference>
<dbReference type="EMBL" id="FOAP01000002">
    <property type="protein sequence ID" value="SEK78295.1"/>
    <property type="molecule type" value="Genomic_DNA"/>
</dbReference>
<evidence type="ECO:0000259" key="9">
    <source>
        <dbReference type="PROSITE" id="PS51146"/>
    </source>
</evidence>
<dbReference type="GO" id="GO:0140664">
    <property type="term" value="F:ATP-dependent DNA damage sensor activity"/>
    <property type="evidence" value="ECO:0007669"/>
    <property type="project" value="InterPro"/>
</dbReference>
<dbReference type="GO" id="GO:0016787">
    <property type="term" value="F:hydrolase activity"/>
    <property type="evidence" value="ECO:0007669"/>
    <property type="project" value="UniProtKB-KW"/>
</dbReference>
<dbReference type="SMART" id="SM00382">
    <property type="entry name" value="AAA"/>
    <property type="match status" value="2"/>
</dbReference>
<dbReference type="OrthoDB" id="9783783at2"/>
<name>A0A1H7JXE9_STIAU</name>
<evidence type="ECO:0000313" key="10">
    <source>
        <dbReference type="EMBL" id="SEK78295.1"/>
    </source>
</evidence>
<evidence type="ECO:0000256" key="3">
    <source>
        <dbReference type="ARBA" id="ARBA00022679"/>
    </source>
</evidence>
<keyword evidence="6" id="KW-0378">Hydrolase</keyword>
<dbReference type="PROSITE" id="PS51146">
    <property type="entry name" value="KAIC"/>
    <property type="match status" value="2"/>
</dbReference>
<keyword evidence="3" id="KW-0808">Transferase</keyword>
<sequence length="474" mass="52312">MTATYKPDAKLPPPSREGLPRIPTGTPQLDAILGGGFPTHSINILLGEPGSGKTILAERLIFANAQSPQRPVLYLTTLSEPLEKVVRYLQQFEFYDEEKLTSGSIIYDSISQELEAQGIAAVVPKLKEIIKTLSPSIIVIDSFKAIHDLSASVPEMRRMLYEVSGLLTAYDTTAFLVGEYNEAQLSTYPEFAVADGMVELARRKHGTRDERYLRVLKLRGSNYLEGLHAFRINANGLEVFPRLTSPEVPLSYSLQDERLSTGVVSLDTMMQGGIRAGSSTLIQGRTGSGKTTLALQFILEGLRQGEPSLYINFQENPTQLARVIQGFGWDVAEAQRKGLHLLYHSPVELQIDSILVTLFRTIAEQNIKRVAVDSIGDLISAASDIPRLFGYLYALVQHFSVMRVASVLTMETTGMAPHPLEGQISALSDAILHLQVERLGNRSMRTLQVLKARGTDHDLNVRELRITSKGVEVV</sequence>
<feature type="domain" description="RecA family profile 1" evidence="8">
    <location>
        <begin position="18"/>
        <end position="185"/>
    </location>
</feature>
<dbReference type="SUPFAM" id="SSF52540">
    <property type="entry name" value="P-loop containing nucleoside triphosphate hydrolases"/>
    <property type="match status" value="2"/>
</dbReference>
<dbReference type="InterPro" id="IPR027417">
    <property type="entry name" value="P-loop_NTPase"/>
</dbReference>
<dbReference type="AlphaFoldDB" id="A0A1H7JXE9"/>
<dbReference type="InterPro" id="IPR030665">
    <property type="entry name" value="KaiC"/>
</dbReference>
<evidence type="ECO:0000259" key="8">
    <source>
        <dbReference type="PROSITE" id="PS50162"/>
    </source>
</evidence>
<keyword evidence="11" id="KW-1185">Reference proteome</keyword>
<dbReference type="Gene3D" id="3.40.50.300">
    <property type="entry name" value="P-loop containing nucleotide triphosphate hydrolases"/>
    <property type="match status" value="2"/>
</dbReference>
<dbReference type="InterPro" id="IPR010624">
    <property type="entry name" value="KaiC_dom"/>
</dbReference>
<keyword evidence="5" id="KW-0418">Kinase</keyword>
<evidence type="ECO:0000256" key="5">
    <source>
        <dbReference type="ARBA" id="ARBA00022777"/>
    </source>
</evidence>
<keyword evidence="2" id="KW-0597">Phosphoprotein</keyword>